<keyword evidence="2" id="KW-1185">Reference proteome</keyword>
<protein>
    <submittedName>
        <fullName evidence="1">Head completion protein</fullName>
    </submittedName>
</protein>
<reference evidence="1 2" key="1">
    <citation type="submission" date="2018-02" db="EMBL/GenBank/DDBJ databases">
        <authorList>
            <person name="Machado R.A."/>
        </authorList>
    </citation>
    <scope>NUCLEOTIDE SEQUENCE [LARGE SCALE GENOMIC DNA]</scope>
    <source>
        <strain evidence="1 2">DSM 23271</strain>
    </source>
</reference>
<accession>A0A7X5QLP4</accession>
<evidence type="ECO:0000313" key="2">
    <source>
        <dbReference type="Proteomes" id="UP000547931"/>
    </source>
</evidence>
<name>A0A7X5QLP4_9GAMM</name>
<dbReference type="EMBL" id="PUJV01000009">
    <property type="protein sequence ID" value="NHB96683.1"/>
    <property type="molecule type" value="Genomic_DNA"/>
</dbReference>
<dbReference type="AlphaFoldDB" id="A0A7X5QLP4"/>
<dbReference type="Pfam" id="PF05926">
    <property type="entry name" value="Phage_GPL"/>
    <property type="match status" value="1"/>
</dbReference>
<sequence>MTTASRSGRGGGMAGIAYGRGNRTARFFMDGRGEMFSGNTLDYRDEPLTNDGFWPDLNLREFQVNRNIPADLDNDLLAQALLASAAEINLDLQRLKVRLQAKGYQKAADVPGMAINGVNALVGQYKKAVYARAKADLLGEYTAIVSRAPHPSQESPELRPRLLAEAAFVIRNMKGYGRTTVRMI</sequence>
<evidence type="ECO:0000313" key="1">
    <source>
        <dbReference type="EMBL" id="NHB96683.1"/>
    </source>
</evidence>
<dbReference type="InterPro" id="IPR009225">
    <property type="entry name" value="Phage_head_completion_GpL"/>
</dbReference>
<gene>
    <name evidence="1" type="ORF">C5470_09800</name>
</gene>
<proteinExistence type="predicted"/>
<comment type="caution">
    <text evidence="1">The sequence shown here is derived from an EMBL/GenBank/DDBJ whole genome shotgun (WGS) entry which is preliminary data.</text>
</comment>
<dbReference type="Proteomes" id="UP000547931">
    <property type="component" value="Unassembled WGS sequence"/>
</dbReference>
<organism evidence="1 2">
    <name type="scientific">Photorhabdus stackebrandtii</name>
    <dbReference type="NCBI Taxonomy" id="1123042"/>
    <lineage>
        <taxon>Bacteria</taxon>
        <taxon>Pseudomonadati</taxon>
        <taxon>Pseudomonadota</taxon>
        <taxon>Gammaproteobacteria</taxon>
        <taxon>Enterobacterales</taxon>
        <taxon>Morganellaceae</taxon>
        <taxon>Photorhabdus</taxon>
    </lineage>
</organism>